<dbReference type="InterPro" id="IPR006059">
    <property type="entry name" value="SBP"/>
</dbReference>
<evidence type="ECO:0000313" key="3">
    <source>
        <dbReference type="Proteomes" id="UP001597034"/>
    </source>
</evidence>
<name>A0ABD6DG38_9EURY</name>
<reference evidence="2 3" key="1">
    <citation type="journal article" date="2019" name="Int. J. Syst. Evol. Microbiol.">
        <title>The Global Catalogue of Microorganisms (GCM) 10K type strain sequencing project: providing services to taxonomists for standard genome sequencing and annotation.</title>
        <authorList>
            <consortium name="The Broad Institute Genomics Platform"/>
            <consortium name="The Broad Institute Genome Sequencing Center for Infectious Disease"/>
            <person name="Wu L."/>
            <person name="Ma J."/>
        </authorList>
    </citation>
    <scope>NUCLEOTIDE SEQUENCE [LARGE SCALE GENOMIC DNA]</scope>
    <source>
        <strain evidence="2 3">CGMCC 1.10390</strain>
    </source>
</reference>
<dbReference type="PANTHER" id="PTHR30006">
    <property type="entry name" value="THIAMINE-BINDING PERIPLASMIC PROTEIN-RELATED"/>
    <property type="match status" value="1"/>
</dbReference>
<sequence length="381" mass="40726">MNQNDSDVPDSRIDRRRFLAAASATGIVASAGCIGSLTGDDDDDDDDIGLIGSGMEGRPAPGGTPIADMPELSGTLSLYSGRGSPLVSPLLDYIEDLYDDFTVDTRYEASTTLANEIETAGSASDADVFFSVNAGALGLLDDAGRTVTLPDDVQEMVPQQYRANDGAWIGTSGRARTIPYNTEELSESDVPDDIFAVPDTEFAGKMGWAPSYGSFQGFLTAMRVMSGAERTKQWLEAMLDAGVSRYNDEFVVSREVANGQLSAGFANHYYIQRVLATRPDAPIATAFTQSDAGAVFNVAGACVVDSAADEELATNFVRHLLSSEAQEYFATRTFEYPLISEVEPVGDLPPVDELATPDFDLAQLSDIGPTIDLMREVGIQV</sequence>
<dbReference type="RefSeq" id="WP_256399179.1">
    <property type="nucleotide sequence ID" value="NZ_JANHJR010000001.1"/>
</dbReference>
<keyword evidence="1" id="KW-0732">Signal</keyword>
<evidence type="ECO:0000256" key="1">
    <source>
        <dbReference type="ARBA" id="ARBA00022729"/>
    </source>
</evidence>
<dbReference type="InterPro" id="IPR026045">
    <property type="entry name" value="Ferric-bd"/>
</dbReference>
<comment type="caution">
    <text evidence="2">The sequence shown here is derived from an EMBL/GenBank/DDBJ whole genome shotgun (WGS) entry which is preliminary data.</text>
</comment>
<gene>
    <name evidence="2" type="ORF">ACFSBL_06405</name>
</gene>
<evidence type="ECO:0000313" key="2">
    <source>
        <dbReference type="EMBL" id="MFD1645309.1"/>
    </source>
</evidence>
<keyword evidence="3" id="KW-1185">Reference proteome</keyword>
<dbReference type="PANTHER" id="PTHR30006:SF24">
    <property type="entry name" value="SLL0237 PROTEIN"/>
    <property type="match status" value="1"/>
</dbReference>
<dbReference type="EMBL" id="JBHUDO010000002">
    <property type="protein sequence ID" value="MFD1645309.1"/>
    <property type="molecule type" value="Genomic_DNA"/>
</dbReference>
<protein>
    <submittedName>
        <fullName evidence="2">Extracellular solute-binding protein</fullName>
    </submittedName>
</protein>
<dbReference type="Gene3D" id="3.40.190.10">
    <property type="entry name" value="Periplasmic binding protein-like II"/>
    <property type="match status" value="2"/>
</dbReference>
<dbReference type="PIRSF" id="PIRSF002825">
    <property type="entry name" value="CfbpA"/>
    <property type="match status" value="1"/>
</dbReference>
<proteinExistence type="predicted"/>
<dbReference type="AlphaFoldDB" id="A0ABD6DG38"/>
<dbReference type="Pfam" id="PF13416">
    <property type="entry name" value="SBP_bac_8"/>
    <property type="match status" value="1"/>
</dbReference>
<organism evidence="2 3">
    <name type="scientific">Haloarchaeobius litoreus</name>
    <dbReference type="NCBI Taxonomy" id="755306"/>
    <lineage>
        <taxon>Archaea</taxon>
        <taxon>Methanobacteriati</taxon>
        <taxon>Methanobacteriota</taxon>
        <taxon>Stenosarchaea group</taxon>
        <taxon>Halobacteria</taxon>
        <taxon>Halobacteriales</taxon>
        <taxon>Halorubellaceae</taxon>
        <taxon>Haloarchaeobius</taxon>
    </lineage>
</organism>
<dbReference type="SUPFAM" id="SSF53850">
    <property type="entry name" value="Periplasmic binding protein-like II"/>
    <property type="match status" value="1"/>
</dbReference>
<dbReference type="Proteomes" id="UP001597034">
    <property type="component" value="Unassembled WGS sequence"/>
</dbReference>
<accession>A0ABD6DG38</accession>